<keyword evidence="3" id="KW-0804">Transcription</keyword>
<keyword evidence="1" id="KW-0805">Transcription regulation</keyword>
<dbReference type="Pfam" id="PF16859">
    <property type="entry name" value="TetR_C_11"/>
    <property type="match status" value="1"/>
</dbReference>
<dbReference type="InterPro" id="IPR001647">
    <property type="entry name" value="HTH_TetR"/>
</dbReference>
<evidence type="ECO:0000259" key="5">
    <source>
        <dbReference type="PROSITE" id="PS50977"/>
    </source>
</evidence>
<dbReference type="Gene3D" id="1.10.357.10">
    <property type="entry name" value="Tetracycline Repressor, domain 2"/>
    <property type="match status" value="1"/>
</dbReference>
<dbReference type="InterPro" id="IPR050109">
    <property type="entry name" value="HTH-type_TetR-like_transc_reg"/>
</dbReference>
<proteinExistence type="predicted"/>
<name>A0A423GAB9_9PSED</name>
<dbReference type="InterPro" id="IPR011075">
    <property type="entry name" value="TetR_C"/>
</dbReference>
<dbReference type="GO" id="GO:0000976">
    <property type="term" value="F:transcription cis-regulatory region binding"/>
    <property type="evidence" value="ECO:0007669"/>
    <property type="project" value="TreeGrafter"/>
</dbReference>
<evidence type="ECO:0000313" key="7">
    <source>
        <dbReference type="Proteomes" id="UP000284049"/>
    </source>
</evidence>
<evidence type="ECO:0000256" key="1">
    <source>
        <dbReference type="ARBA" id="ARBA00023015"/>
    </source>
</evidence>
<gene>
    <name evidence="6" type="ORF">BK652_13270</name>
</gene>
<dbReference type="PRINTS" id="PR00455">
    <property type="entry name" value="HTHTETR"/>
</dbReference>
<dbReference type="PANTHER" id="PTHR30055:SF234">
    <property type="entry name" value="HTH-TYPE TRANSCRIPTIONAL REGULATOR BETI"/>
    <property type="match status" value="1"/>
</dbReference>
<evidence type="ECO:0000256" key="2">
    <source>
        <dbReference type="ARBA" id="ARBA00023125"/>
    </source>
</evidence>
<dbReference type="PROSITE" id="PS50977">
    <property type="entry name" value="HTH_TETR_2"/>
    <property type="match status" value="1"/>
</dbReference>
<dbReference type="AlphaFoldDB" id="A0A423GAB9"/>
<dbReference type="Pfam" id="PF00440">
    <property type="entry name" value="TetR_N"/>
    <property type="match status" value="1"/>
</dbReference>
<keyword evidence="2 4" id="KW-0238">DNA-binding</keyword>
<dbReference type="InterPro" id="IPR036271">
    <property type="entry name" value="Tet_transcr_reg_TetR-rel_C_sf"/>
</dbReference>
<dbReference type="EMBL" id="MOBC01000007">
    <property type="protein sequence ID" value="ROM83310.1"/>
    <property type="molecule type" value="Genomic_DNA"/>
</dbReference>
<dbReference type="SUPFAM" id="SSF46689">
    <property type="entry name" value="Homeodomain-like"/>
    <property type="match status" value="1"/>
</dbReference>
<accession>A0A423GAB9</accession>
<reference evidence="6 7" key="1">
    <citation type="submission" date="2016-10" db="EMBL/GenBank/DDBJ databases">
        <title>Comparative genome analysis of multiple Pseudomonas spp. focuses on biocontrol and plant growth promoting traits.</title>
        <authorList>
            <person name="Tao X.-Y."/>
            <person name="Taylor C.G."/>
        </authorList>
    </citation>
    <scope>NUCLEOTIDE SEQUENCE [LARGE SCALE GENOMIC DNA]</scope>
    <source>
        <strain evidence="6 7">Wood3</strain>
    </source>
</reference>
<comment type="caution">
    <text evidence="6">The sequence shown here is derived from an EMBL/GenBank/DDBJ whole genome shotgun (WGS) entry which is preliminary data.</text>
</comment>
<dbReference type="SUPFAM" id="SSF48498">
    <property type="entry name" value="Tetracyclin repressor-like, C-terminal domain"/>
    <property type="match status" value="1"/>
</dbReference>
<evidence type="ECO:0000256" key="3">
    <source>
        <dbReference type="ARBA" id="ARBA00023163"/>
    </source>
</evidence>
<dbReference type="GO" id="GO:0003700">
    <property type="term" value="F:DNA-binding transcription factor activity"/>
    <property type="evidence" value="ECO:0007669"/>
    <property type="project" value="TreeGrafter"/>
</dbReference>
<dbReference type="PANTHER" id="PTHR30055">
    <property type="entry name" value="HTH-TYPE TRANSCRIPTIONAL REGULATOR RUTR"/>
    <property type="match status" value="1"/>
</dbReference>
<evidence type="ECO:0000313" key="6">
    <source>
        <dbReference type="EMBL" id="ROM83310.1"/>
    </source>
</evidence>
<feature type="domain" description="HTH tetR-type" evidence="5">
    <location>
        <begin position="15"/>
        <end position="75"/>
    </location>
</feature>
<evidence type="ECO:0000256" key="4">
    <source>
        <dbReference type="PROSITE-ProRule" id="PRU00335"/>
    </source>
</evidence>
<dbReference type="Proteomes" id="UP000284049">
    <property type="component" value="Unassembled WGS sequence"/>
</dbReference>
<organism evidence="6 7">
    <name type="scientific">Pseudomonas brassicacearum</name>
    <dbReference type="NCBI Taxonomy" id="930166"/>
    <lineage>
        <taxon>Bacteria</taxon>
        <taxon>Pseudomonadati</taxon>
        <taxon>Pseudomonadota</taxon>
        <taxon>Gammaproteobacteria</taxon>
        <taxon>Pseudomonadales</taxon>
        <taxon>Pseudomonadaceae</taxon>
        <taxon>Pseudomonas</taxon>
    </lineage>
</organism>
<sequence>MDVTDTKPKWNRRKDARPAEIIDAALDVFAECGFAAAKLGDVAKRAGVVKGTLYRYFDTKQDLFRAVVQHAVSINLQDIEQVSTGYRGPLRDLVPLILSGAAGRLGDSRVPALARLVIAESRTFPDLATIWHDNVVAHLLKLMTGVIGEAQQRGEVRPGDPTLYAFSVLGPMIAGALFKEIFGLFSPYAPDLQALARQHAETVIRGMMPCVDPASEGGSPRGKR</sequence>
<dbReference type="InterPro" id="IPR009057">
    <property type="entry name" value="Homeodomain-like_sf"/>
</dbReference>
<protein>
    <submittedName>
        <fullName evidence="6">TetR family transcriptional regulator</fullName>
    </submittedName>
</protein>
<feature type="DNA-binding region" description="H-T-H motif" evidence="4">
    <location>
        <begin position="38"/>
        <end position="57"/>
    </location>
</feature>
<dbReference type="RefSeq" id="WP_042728594.1">
    <property type="nucleotide sequence ID" value="NZ_MOBC01000007.1"/>
</dbReference>